<sequence length="65" mass="7697">MGTTVSLLYKQIQLFLALIILPILFLNSKYGTNVFMYILLFDFIYKFDFLILIGVFSIKIMIYIF</sequence>
<feature type="transmembrane region" description="Helical" evidence="1">
    <location>
        <begin position="34"/>
        <end position="58"/>
    </location>
</feature>
<keyword evidence="1" id="KW-0812">Transmembrane</keyword>
<organism evidence="2 3">
    <name type="scientific">Lutibacter profundi</name>
    <dbReference type="NCBI Taxonomy" id="1622118"/>
    <lineage>
        <taxon>Bacteria</taxon>
        <taxon>Pseudomonadati</taxon>
        <taxon>Bacteroidota</taxon>
        <taxon>Flavobacteriia</taxon>
        <taxon>Flavobacteriales</taxon>
        <taxon>Flavobacteriaceae</taxon>
        <taxon>Lutibacter</taxon>
    </lineage>
</organism>
<protein>
    <submittedName>
        <fullName evidence="2">Uncharacterized protein</fullName>
    </submittedName>
</protein>
<evidence type="ECO:0000313" key="3">
    <source>
        <dbReference type="Proteomes" id="UP000059672"/>
    </source>
</evidence>
<reference evidence="2 3" key="2">
    <citation type="journal article" date="2016" name="Int. J. Syst. Evol. Microbiol.">
        <title>Lutibacter profundi sp. nov., isolated from a deep-sea hydrothermal system on the Arctic Mid-Ocean Ridge and emended description of the genus Lutibacter.</title>
        <authorList>
            <person name="Le Moine Bauer S."/>
            <person name="Roalkvam I."/>
            <person name="Steen I.H."/>
            <person name="Dahle H."/>
        </authorList>
    </citation>
    <scope>NUCLEOTIDE SEQUENCE [LARGE SCALE GENOMIC DNA]</scope>
    <source>
        <strain evidence="2 3">LP1</strain>
    </source>
</reference>
<proteinExistence type="predicted"/>
<reference evidence="3" key="1">
    <citation type="submission" date="2015-12" db="EMBL/GenBank/DDBJ databases">
        <title>Complete genome sequence of Lutibacter profundus strain LP1.</title>
        <authorList>
            <person name="Wissuwa J."/>
            <person name="Le Moine Bauer S."/>
            <person name="Stokke R."/>
            <person name="Dahle H."/>
            <person name="Steen I.H."/>
        </authorList>
    </citation>
    <scope>NUCLEOTIDE SEQUENCE [LARGE SCALE GENOMIC DNA]</scope>
    <source>
        <strain evidence="3">LP1</strain>
    </source>
</reference>
<gene>
    <name evidence="2" type="ORF">Lupro_01610</name>
</gene>
<dbReference type="Proteomes" id="UP000059672">
    <property type="component" value="Chromosome"/>
</dbReference>
<dbReference type="AlphaFoldDB" id="A0A109RN28"/>
<dbReference type="KEGG" id="lut:Lupro_01610"/>
<accession>A0A109RN28</accession>
<dbReference type="EMBL" id="CP013355">
    <property type="protein sequence ID" value="AMC10030.1"/>
    <property type="molecule type" value="Genomic_DNA"/>
</dbReference>
<evidence type="ECO:0000313" key="2">
    <source>
        <dbReference type="EMBL" id="AMC10030.1"/>
    </source>
</evidence>
<evidence type="ECO:0000256" key="1">
    <source>
        <dbReference type="SAM" id="Phobius"/>
    </source>
</evidence>
<feature type="transmembrane region" description="Helical" evidence="1">
    <location>
        <begin position="12"/>
        <end position="28"/>
    </location>
</feature>
<name>A0A109RN28_9FLAO</name>
<keyword evidence="1" id="KW-1133">Transmembrane helix</keyword>
<keyword evidence="1" id="KW-0472">Membrane</keyword>
<keyword evidence="3" id="KW-1185">Reference proteome</keyword>